<organism evidence="8 9">
    <name type="scientific">Granulicella mallensis (strain ATCC BAA-1857 / DSM 23137 / MP5ACTX8)</name>
    <dbReference type="NCBI Taxonomy" id="682795"/>
    <lineage>
        <taxon>Bacteria</taxon>
        <taxon>Pseudomonadati</taxon>
        <taxon>Acidobacteriota</taxon>
        <taxon>Terriglobia</taxon>
        <taxon>Terriglobales</taxon>
        <taxon>Acidobacteriaceae</taxon>
        <taxon>Granulicella</taxon>
    </lineage>
</organism>
<dbReference type="EMBL" id="CP003130">
    <property type="protein sequence ID" value="AEU37463.1"/>
    <property type="molecule type" value="Genomic_DNA"/>
</dbReference>
<gene>
    <name evidence="8" type="ordered locus">AciX8_3161</name>
</gene>
<evidence type="ECO:0000259" key="6">
    <source>
        <dbReference type="Pfam" id="PF04542"/>
    </source>
</evidence>
<evidence type="ECO:0000313" key="9">
    <source>
        <dbReference type="Proteomes" id="UP000007113"/>
    </source>
</evidence>
<dbReference type="OrthoDB" id="112772at2"/>
<dbReference type="InterPro" id="IPR036388">
    <property type="entry name" value="WH-like_DNA-bd_sf"/>
</dbReference>
<dbReference type="GO" id="GO:0006352">
    <property type="term" value="P:DNA-templated transcription initiation"/>
    <property type="evidence" value="ECO:0007669"/>
    <property type="project" value="InterPro"/>
</dbReference>
<dbReference type="AlphaFoldDB" id="G8NT33"/>
<keyword evidence="3" id="KW-0731">Sigma factor</keyword>
<dbReference type="InterPro" id="IPR039425">
    <property type="entry name" value="RNA_pol_sigma-70-like"/>
</dbReference>
<dbReference type="SUPFAM" id="SSF88659">
    <property type="entry name" value="Sigma3 and sigma4 domains of RNA polymerase sigma factors"/>
    <property type="match status" value="1"/>
</dbReference>
<evidence type="ECO:0000256" key="2">
    <source>
        <dbReference type="ARBA" id="ARBA00023015"/>
    </source>
</evidence>
<dbReference type="Proteomes" id="UP000007113">
    <property type="component" value="Chromosome"/>
</dbReference>
<evidence type="ECO:0000256" key="1">
    <source>
        <dbReference type="ARBA" id="ARBA00010641"/>
    </source>
</evidence>
<dbReference type="Gene3D" id="1.10.10.10">
    <property type="entry name" value="Winged helix-like DNA-binding domain superfamily/Winged helix DNA-binding domain"/>
    <property type="match status" value="1"/>
</dbReference>
<dbReference type="eggNOG" id="COG1595">
    <property type="taxonomic scope" value="Bacteria"/>
</dbReference>
<accession>G8NT33</accession>
<dbReference type="GO" id="GO:0003677">
    <property type="term" value="F:DNA binding"/>
    <property type="evidence" value="ECO:0007669"/>
    <property type="project" value="UniProtKB-KW"/>
</dbReference>
<comment type="similarity">
    <text evidence="1">Belongs to the sigma-70 factor family. ECF subfamily.</text>
</comment>
<evidence type="ECO:0000259" key="7">
    <source>
        <dbReference type="Pfam" id="PF08281"/>
    </source>
</evidence>
<dbReference type="InterPro" id="IPR007627">
    <property type="entry name" value="RNA_pol_sigma70_r2"/>
</dbReference>
<dbReference type="Pfam" id="PF08281">
    <property type="entry name" value="Sigma70_r4_2"/>
    <property type="match status" value="1"/>
</dbReference>
<dbReference type="RefSeq" id="WP_014266339.1">
    <property type="nucleotide sequence ID" value="NC_016631.1"/>
</dbReference>
<dbReference type="InterPro" id="IPR013325">
    <property type="entry name" value="RNA_pol_sigma_r2"/>
</dbReference>
<dbReference type="KEGG" id="gma:AciX8_3161"/>
<proteinExistence type="inferred from homology"/>
<reference evidence="8 9" key="1">
    <citation type="submission" date="2011-11" db="EMBL/GenBank/DDBJ databases">
        <title>Complete sequence of Granulicella mallensis MP5ACTX8.</title>
        <authorList>
            <consortium name="US DOE Joint Genome Institute"/>
            <person name="Lucas S."/>
            <person name="Copeland A."/>
            <person name="Lapidus A."/>
            <person name="Cheng J.-F."/>
            <person name="Goodwin L."/>
            <person name="Pitluck S."/>
            <person name="Peters L."/>
            <person name="Lu M."/>
            <person name="Detter J.C."/>
            <person name="Han C."/>
            <person name="Tapia R."/>
            <person name="Land M."/>
            <person name="Hauser L."/>
            <person name="Kyrpides N."/>
            <person name="Ivanova N."/>
            <person name="Mikhailova N."/>
            <person name="Pagani I."/>
            <person name="Rawat S."/>
            <person name="Mannisto M."/>
            <person name="Haggblom M."/>
            <person name="Woyke T."/>
        </authorList>
    </citation>
    <scope>NUCLEOTIDE SEQUENCE [LARGE SCALE GENOMIC DNA]</scope>
    <source>
        <strain evidence="9">ATCC BAA-1857 / DSM 23137 / MP5ACTX8</strain>
    </source>
</reference>
<evidence type="ECO:0000256" key="3">
    <source>
        <dbReference type="ARBA" id="ARBA00023082"/>
    </source>
</evidence>
<feature type="domain" description="RNA polymerase sigma-70 region 2" evidence="6">
    <location>
        <begin position="71"/>
        <end position="135"/>
    </location>
</feature>
<keyword evidence="2" id="KW-0805">Transcription regulation</keyword>
<dbReference type="GO" id="GO:0016987">
    <property type="term" value="F:sigma factor activity"/>
    <property type="evidence" value="ECO:0007669"/>
    <property type="project" value="UniProtKB-KW"/>
</dbReference>
<dbReference type="Gene3D" id="1.10.1740.10">
    <property type="match status" value="1"/>
</dbReference>
<dbReference type="SUPFAM" id="SSF88946">
    <property type="entry name" value="Sigma2 domain of RNA polymerase sigma factors"/>
    <property type="match status" value="1"/>
</dbReference>
<evidence type="ECO:0000256" key="5">
    <source>
        <dbReference type="ARBA" id="ARBA00023163"/>
    </source>
</evidence>
<sequence length="246" mass="27801">MNSEGISYFPRSLGEKAKADLVRLGSPSLITQLQPKANSAIAGSSEDLAAQTDSELLLAIGAGSRDALSIMFKRHAKRIHFVCQRILRDETEAEDLVQDVFIHLLHKASQYDPAKGSAISWMIQMTYHRAFDRKRYLSIRGHYDHGVLNDELLESPYGQVSITEMAARSLLERLRSELSEDQFRVLDLHLFHGYSLDEIAKDADQNLGAVRNQYYRGLKRVHAYIFPTGKGEETIATPEHIRGFSR</sequence>
<keyword evidence="9" id="KW-1185">Reference proteome</keyword>
<dbReference type="PANTHER" id="PTHR43133">
    <property type="entry name" value="RNA POLYMERASE ECF-TYPE SIGMA FACTO"/>
    <property type="match status" value="1"/>
</dbReference>
<evidence type="ECO:0000313" key="8">
    <source>
        <dbReference type="EMBL" id="AEU37463.1"/>
    </source>
</evidence>
<dbReference type="HOGENOM" id="CLU_047691_9_3_0"/>
<feature type="domain" description="RNA polymerase sigma factor 70 region 4 type 2" evidence="7">
    <location>
        <begin position="171"/>
        <end position="220"/>
    </location>
</feature>
<keyword evidence="5" id="KW-0804">Transcription</keyword>
<dbReference type="InterPro" id="IPR013249">
    <property type="entry name" value="RNA_pol_sigma70_r4_t2"/>
</dbReference>
<evidence type="ECO:0000256" key="4">
    <source>
        <dbReference type="ARBA" id="ARBA00023125"/>
    </source>
</evidence>
<dbReference type="STRING" id="682795.AciX8_3161"/>
<keyword evidence="4" id="KW-0238">DNA-binding</keyword>
<dbReference type="NCBIfam" id="TIGR02937">
    <property type="entry name" value="sigma70-ECF"/>
    <property type="match status" value="1"/>
</dbReference>
<protein>
    <submittedName>
        <fullName evidence="8">RNA polymerase, sigma-24 subunit, ECF subfamily</fullName>
    </submittedName>
</protein>
<dbReference type="PANTHER" id="PTHR43133:SF8">
    <property type="entry name" value="RNA POLYMERASE SIGMA FACTOR HI_1459-RELATED"/>
    <property type="match status" value="1"/>
</dbReference>
<dbReference type="Pfam" id="PF04542">
    <property type="entry name" value="Sigma70_r2"/>
    <property type="match status" value="1"/>
</dbReference>
<dbReference type="InterPro" id="IPR014284">
    <property type="entry name" value="RNA_pol_sigma-70_dom"/>
</dbReference>
<dbReference type="InterPro" id="IPR013324">
    <property type="entry name" value="RNA_pol_sigma_r3/r4-like"/>
</dbReference>
<name>G8NT33_GRAMM</name>